<sequence length="78" mass="8769">MVVLVEVVAARGVVEKRRVRESGVEGQIDRVTGTLFGFAEKIPPEKFSGGGRRRRMVAGRLPVVGWWGEKINLRVYLF</sequence>
<comment type="caution">
    <text evidence="1">The sequence shown here is derived from an EMBL/GenBank/DDBJ whole genome shotgun (WGS) entry which is preliminary data.</text>
</comment>
<reference evidence="1" key="1">
    <citation type="journal article" date="2019" name="Sci. Rep.">
        <title>Draft genome of Tanacetum cinerariifolium, the natural source of mosquito coil.</title>
        <authorList>
            <person name="Yamashiro T."/>
            <person name="Shiraishi A."/>
            <person name="Satake H."/>
            <person name="Nakayama K."/>
        </authorList>
    </citation>
    <scope>NUCLEOTIDE SEQUENCE</scope>
</reference>
<dbReference type="EMBL" id="BKCJ011177846">
    <property type="protein sequence ID" value="GFC99348.1"/>
    <property type="molecule type" value="Genomic_DNA"/>
</dbReference>
<evidence type="ECO:0000313" key="1">
    <source>
        <dbReference type="EMBL" id="GFC99348.1"/>
    </source>
</evidence>
<organism evidence="1">
    <name type="scientific">Tanacetum cinerariifolium</name>
    <name type="common">Dalmatian daisy</name>
    <name type="synonym">Chrysanthemum cinerariifolium</name>
    <dbReference type="NCBI Taxonomy" id="118510"/>
    <lineage>
        <taxon>Eukaryota</taxon>
        <taxon>Viridiplantae</taxon>
        <taxon>Streptophyta</taxon>
        <taxon>Embryophyta</taxon>
        <taxon>Tracheophyta</taxon>
        <taxon>Spermatophyta</taxon>
        <taxon>Magnoliopsida</taxon>
        <taxon>eudicotyledons</taxon>
        <taxon>Gunneridae</taxon>
        <taxon>Pentapetalae</taxon>
        <taxon>asterids</taxon>
        <taxon>campanulids</taxon>
        <taxon>Asterales</taxon>
        <taxon>Asteraceae</taxon>
        <taxon>Asteroideae</taxon>
        <taxon>Anthemideae</taxon>
        <taxon>Anthemidinae</taxon>
        <taxon>Tanacetum</taxon>
    </lineage>
</organism>
<gene>
    <name evidence="1" type="ORF">Tci_871318</name>
</gene>
<protein>
    <submittedName>
        <fullName evidence="1">Uncharacterized protein</fullName>
    </submittedName>
</protein>
<proteinExistence type="predicted"/>
<dbReference type="AlphaFoldDB" id="A0A699SPV9"/>
<name>A0A699SPV9_TANCI</name>
<accession>A0A699SPV9</accession>